<organism evidence="1 2">
    <name type="scientific">Araneus ventricosus</name>
    <name type="common">Orbweaver spider</name>
    <name type="synonym">Epeira ventricosa</name>
    <dbReference type="NCBI Taxonomy" id="182803"/>
    <lineage>
        <taxon>Eukaryota</taxon>
        <taxon>Metazoa</taxon>
        <taxon>Ecdysozoa</taxon>
        <taxon>Arthropoda</taxon>
        <taxon>Chelicerata</taxon>
        <taxon>Arachnida</taxon>
        <taxon>Araneae</taxon>
        <taxon>Araneomorphae</taxon>
        <taxon>Entelegynae</taxon>
        <taxon>Araneoidea</taxon>
        <taxon>Araneidae</taxon>
        <taxon>Araneus</taxon>
    </lineage>
</organism>
<dbReference type="GO" id="GO:0003676">
    <property type="term" value="F:nucleic acid binding"/>
    <property type="evidence" value="ECO:0007669"/>
    <property type="project" value="InterPro"/>
</dbReference>
<dbReference type="Gene3D" id="3.30.420.10">
    <property type="entry name" value="Ribonuclease H-like superfamily/Ribonuclease H"/>
    <property type="match status" value="1"/>
</dbReference>
<evidence type="ECO:0008006" key="3">
    <source>
        <dbReference type="Google" id="ProtNLM"/>
    </source>
</evidence>
<evidence type="ECO:0000313" key="2">
    <source>
        <dbReference type="Proteomes" id="UP000499080"/>
    </source>
</evidence>
<dbReference type="EMBL" id="BGPR01000039">
    <property type="protein sequence ID" value="GBL84764.1"/>
    <property type="molecule type" value="Genomic_DNA"/>
</dbReference>
<dbReference type="AlphaFoldDB" id="A0A4Y2B104"/>
<proteinExistence type="predicted"/>
<comment type="caution">
    <text evidence="1">The sequence shown here is derived from an EMBL/GenBank/DDBJ whole genome shotgun (WGS) entry which is preliminary data.</text>
</comment>
<dbReference type="Proteomes" id="UP000499080">
    <property type="component" value="Unassembled WGS sequence"/>
</dbReference>
<name>A0A4Y2B104_ARAVE</name>
<reference evidence="1 2" key="1">
    <citation type="journal article" date="2019" name="Sci. Rep.">
        <title>Orb-weaving spider Araneus ventricosus genome elucidates the spidroin gene catalogue.</title>
        <authorList>
            <person name="Kono N."/>
            <person name="Nakamura H."/>
            <person name="Ohtoshi R."/>
            <person name="Moran D.A.P."/>
            <person name="Shinohara A."/>
            <person name="Yoshida Y."/>
            <person name="Fujiwara M."/>
            <person name="Mori M."/>
            <person name="Tomita M."/>
            <person name="Arakawa K."/>
        </authorList>
    </citation>
    <scope>NUCLEOTIDE SEQUENCE [LARGE SCALE GENOMIC DNA]</scope>
</reference>
<sequence length="96" mass="11017">MLPPSASCVVLLTFFKQKEGWKTINAAISCQTLRRLRRAILTSGLVLIHDNARPHDAAVTQYLLDQFKWDVSDYPMHRSDLATCHFHIFPPKLPEK</sequence>
<evidence type="ECO:0000313" key="1">
    <source>
        <dbReference type="EMBL" id="GBL84764.1"/>
    </source>
</evidence>
<dbReference type="OrthoDB" id="4737581at2759"/>
<accession>A0A4Y2B104</accession>
<dbReference type="InterPro" id="IPR036397">
    <property type="entry name" value="RNaseH_sf"/>
</dbReference>
<gene>
    <name evidence="1" type="ORF">AVEN_93807_1</name>
</gene>
<protein>
    <recommendedName>
        <fullName evidence="3">Histone-lysine N-methyltransferase SETMAR</fullName>
    </recommendedName>
</protein>
<keyword evidence="2" id="KW-1185">Reference proteome</keyword>